<feature type="region of interest" description="Disordered" evidence="3">
    <location>
        <begin position="134"/>
        <end position="272"/>
    </location>
</feature>
<organism evidence="5 6">
    <name type="scientific">Absidia repens</name>
    <dbReference type="NCBI Taxonomy" id="90262"/>
    <lineage>
        <taxon>Eukaryota</taxon>
        <taxon>Fungi</taxon>
        <taxon>Fungi incertae sedis</taxon>
        <taxon>Mucoromycota</taxon>
        <taxon>Mucoromycotina</taxon>
        <taxon>Mucoromycetes</taxon>
        <taxon>Mucorales</taxon>
        <taxon>Cunninghamellaceae</taxon>
        <taxon>Absidia</taxon>
    </lineage>
</organism>
<proteinExistence type="predicted"/>
<feature type="compositionally biased region" description="Polar residues" evidence="3">
    <location>
        <begin position="144"/>
        <end position="156"/>
    </location>
</feature>
<dbReference type="PANTHER" id="PTHR48024">
    <property type="entry name" value="GEO13361P1-RELATED"/>
    <property type="match status" value="1"/>
</dbReference>
<feature type="compositionally biased region" description="Basic residues" evidence="3">
    <location>
        <begin position="162"/>
        <end position="172"/>
    </location>
</feature>
<protein>
    <recommendedName>
        <fullName evidence="4">RRM domain-containing protein</fullName>
    </recommendedName>
</protein>
<dbReference type="InterPro" id="IPR000504">
    <property type="entry name" value="RRM_dom"/>
</dbReference>
<dbReference type="STRING" id="90262.A0A1X2HX63"/>
<evidence type="ECO:0000256" key="1">
    <source>
        <dbReference type="ARBA" id="ARBA00022884"/>
    </source>
</evidence>
<feature type="compositionally biased region" description="Basic residues" evidence="3">
    <location>
        <begin position="198"/>
        <end position="209"/>
    </location>
</feature>
<dbReference type="AlphaFoldDB" id="A0A1X2HX63"/>
<feature type="domain" description="RRM" evidence="4">
    <location>
        <begin position="278"/>
        <end position="354"/>
    </location>
</feature>
<dbReference type="InterPro" id="IPR035979">
    <property type="entry name" value="RBD_domain_sf"/>
</dbReference>
<dbReference type="CDD" id="cd00590">
    <property type="entry name" value="RRM_SF"/>
    <property type="match status" value="1"/>
</dbReference>
<gene>
    <name evidence="5" type="ORF">BCR42DRAFT_385148</name>
</gene>
<keyword evidence="6" id="KW-1185">Reference proteome</keyword>
<evidence type="ECO:0000256" key="3">
    <source>
        <dbReference type="SAM" id="MobiDB-lite"/>
    </source>
</evidence>
<dbReference type="SUPFAM" id="SSF54928">
    <property type="entry name" value="RNA-binding domain, RBD"/>
    <property type="match status" value="2"/>
</dbReference>
<dbReference type="SMART" id="SM00360">
    <property type="entry name" value="RRM"/>
    <property type="match status" value="2"/>
</dbReference>
<dbReference type="Proteomes" id="UP000193560">
    <property type="component" value="Unassembled WGS sequence"/>
</dbReference>
<feature type="compositionally biased region" description="Basic residues" evidence="3">
    <location>
        <begin position="244"/>
        <end position="258"/>
    </location>
</feature>
<evidence type="ECO:0000313" key="5">
    <source>
        <dbReference type="EMBL" id="ORZ04357.1"/>
    </source>
</evidence>
<dbReference type="PANTHER" id="PTHR48024:SF56">
    <property type="entry name" value="HETEROGENEOUS NUCLEAR RIBONUCLEOPROTEIN A0"/>
    <property type="match status" value="1"/>
</dbReference>
<evidence type="ECO:0000256" key="2">
    <source>
        <dbReference type="PROSITE-ProRule" id="PRU00176"/>
    </source>
</evidence>
<comment type="caution">
    <text evidence="5">The sequence shown here is derived from an EMBL/GenBank/DDBJ whole genome shotgun (WGS) entry which is preliminary data.</text>
</comment>
<dbReference type="GO" id="GO:0003723">
    <property type="term" value="F:RNA binding"/>
    <property type="evidence" value="ECO:0007669"/>
    <property type="project" value="UniProtKB-UniRule"/>
</dbReference>
<accession>A0A1X2HX63</accession>
<reference evidence="5 6" key="1">
    <citation type="submission" date="2016-07" db="EMBL/GenBank/DDBJ databases">
        <title>Pervasive Adenine N6-methylation of Active Genes in Fungi.</title>
        <authorList>
            <consortium name="DOE Joint Genome Institute"/>
            <person name="Mondo S.J."/>
            <person name="Dannebaum R.O."/>
            <person name="Kuo R.C."/>
            <person name="Labutti K."/>
            <person name="Haridas S."/>
            <person name="Kuo A."/>
            <person name="Salamov A."/>
            <person name="Ahrendt S.R."/>
            <person name="Lipzen A."/>
            <person name="Sullivan W."/>
            <person name="Andreopoulos W.B."/>
            <person name="Clum A."/>
            <person name="Lindquist E."/>
            <person name="Daum C."/>
            <person name="Ramamoorthy G.K."/>
            <person name="Gryganskyi A."/>
            <person name="Culley D."/>
            <person name="Magnuson J.K."/>
            <person name="James T.Y."/>
            <person name="O'Malley M.A."/>
            <person name="Stajich J.E."/>
            <person name="Spatafora J.W."/>
            <person name="Visel A."/>
            <person name="Grigoriev I.V."/>
        </authorList>
    </citation>
    <scope>NUCLEOTIDE SEQUENCE [LARGE SCALE GENOMIC DNA]</scope>
    <source>
        <strain evidence="5 6">NRRL 1336</strain>
    </source>
</reference>
<evidence type="ECO:0000259" key="4">
    <source>
        <dbReference type="PROSITE" id="PS50102"/>
    </source>
</evidence>
<dbReference type="Gene3D" id="3.30.70.330">
    <property type="match status" value="2"/>
</dbReference>
<feature type="compositionally biased region" description="Polar residues" evidence="3">
    <location>
        <begin position="1"/>
        <end position="14"/>
    </location>
</feature>
<evidence type="ECO:0000313" key="6">
    <source>
        <dbReference type="Proteomes" id="UP000193560"/>
    </source>
</evidence>
<dbReference type="PROSITE" id="PS50102">
    <property type="entry name" value="RRM"/>
    <property type="match status" value="2"/>
</dbReference>
<feature type="compositionally biased region" description="Basic residues" evidence="3">
    <location>
        <begin position="408"/>
        <end position="420"/>
    </location>
</feature>
<feature type="domain" description="RRM" evidence="4">
    <location>
        <begin position="56"/>
        <end position="136"/>
    </location>
</feature>
<feature type="compositionally biased region" description="Low complexity" evidence="3">
    <location>
        <begin position="226"/>
        <end position="242"/>
    </location>
</feature>
<feature type="compositionally biased region" description="Low complexity" evidence="3">
    <location>
        <begin position="23"/>
        <end position="47"/>
    </location>
</feature>
<sequence length="420" mass="45611">MSTDQKSAVTSSATKEVPVQEQAPATTTTAAPTANTEAPVTPATTDVATKEEEDVHKVFVGNLSFQTKEEGLVAFFETSGKVLEAKIITIRPHYRKRSAGYGFVTFATLEDTIKAAKELNKKELDGREVNVEVARPKPIVPKPTASSTDDVVNSETEAAPKQQKRRARKNKNKTSEETLKEEIEPAQDDAAATTKQPKAVKTKAVKNAKKSKDTAAAVSTTDEEQTTQSDDTASIASDASSSRGARRPRQKKNKKAKKAAANAERRRVKKELTEPSQTTLFVANIPYSSTDETLKEVFKNFKVASAHVARMRNGRSKGYGFVDMESQAEQLKALETVKDVELEGRTIYLKVALSERPQETVVDDEEKKADAVPAAAPAVAEKAKEPVKENGTVPAAAATAPAAPAALPRRKNLWLRRKNL</sequence>
<feature type="region of interest" description="Disordered" evidence="3">
    <location>
        <begin position="374"/>
        <end position="420"/>
    </location>
</feature>
<dbReference type="InterPro" id="IPR050886">
    <property type="entry name" value="RNA-binding_reg"/>
</dbReference>
<feature type="compositionally biased region" description="Basic and acidic residues" evidence="3">
    <location>
        <begin position="173"/>
        <end position="183"/>
    </location>
</feature>
<feature type="region of interest" description="Disordered" evidence="3">
    <location>
        <begin position="1"/>
        <end position="49"/>
    </location>
</feature>
<dbReference type="InterPro" id="IPR012677">
    <property type="entry name" value="Nucleotide-bd_a/b_plait_sf"/>
</dbReference>
<name>A0A1X2HX63_9FUNG</name>
<dbReference type="GO" id="GO:0005634">
    <property type="term" value="C:nucleus"/>
    <property type="evidence" value="ECO:0007669"/>
    <property type="project" value="TreeGrafter"/>
</dbReference>
<keyword evidence="1 2" id="KW-0694">RNA-binding</keyword>
<feature type="compositionally biased region" description="Low complexity" evidence="3">
    <location>
        <begin position="394"/>
        <end position="407"/>
    </location>
</feature>
<dbReference type="Pfam" id="PF00076">
    <property type="entry name" value="RRM_1"/>
    <property type="match status" value="2"/>
</dbReference>
<dbReference type="EMBL" id="MCGE01000051">
    <property type="protein sequence ID" value="ORZ04357.1"/>
    <property type="molecule type" value="Genomic_DNA"/>
</dbReference>
<dbReference type="OrthoDB" id="439808at2759"/>